<dbReference type="STRING" id="7897.ENSLACP00000014311"/>
<evidence type="ECO:0000313" key="8">
    <source>
        <dbReference type="Proteomes" id="UP000008672"/>
    </source>
</evidence>
<dbReference type="PANTHER" id="PTHR17223:SF0">
    <property type="entry name" value="PARATHYROID HORMONE-RELATED PROTEIN"/>
    <property type="match status" value="1"/>
</dbReference>
<comment type="subcellular location">
    <subcellularLocation>
        <location evidence="1">Secreted</location>
    </subcellularLocation>
</comment>
<dbReference type="Bgee" id="ENSLACG00000012596">
    <property type="expression patterns" value="Expressed in mesonephros and 2 other cell types or tissues"/>
</dbReference>
<evidence type="ECO:0000256" key="2">
    <source>
        <dbReference type="ARBA" id="ARBA00006307"/>
    </source>
</evidence>
<dbReference type="InParanoid" id="H3AXE0"/>
<dbReference type="InterPro" id="IPR003626">
    <property type="entry name" value="PTH-rel"/>
</dbReference>
<dbReference type="InterPro" id="IPR001415">
    <property type="entry name" value="PTH/PTH-rel"/>
</dbReference>
<evidence type="ECO:0000256" key="3">
    <source>
        <dbReference type="ARBA" id="ARBA00022525"/>
    </source>
</evidence>
<keyword evidence="8" id="KW-1185">Reference proteome</keyword>
<dbReference type="PROSITE" id="PS00335">
    <property type="entry name" value="PARATHYROID"/>
    <property type="match status" value="1"/>
</dbReference>
<evidence type="ECO:0000256" key="6">
    <source>
        <dbReference type="SAM" id="MobiDB-lite"/>
    </source>
</evidence>
<feature type="compositionally biased region" description="Basic residues" evidence="6">
    <location>
        <begin position="118"/>
        <end position="140"/>
    </location>
</feature>
<dbReference type="GO" id="GO:0005576">
    <property type="term" value="C:extracellular region"/>
    <property type="evidence" value="ECO:0007669"/>
    <property type="project" value="UniProtKB-SubCell"/>
</dbReference>
<dbReference type="Proteomes" id="UP000008672">
    <property type="component" value="Unassembled WGS sequence"/>
</dbReference>
<name>H3AXE0_LATCH</name>
<evidence type="ECO:0000256" key="1">
    <source>
        <dbReference type="ARBA" id="ARBA00004613"/>
    </source>
</evidence>
<keyword evidence="4" id="KW-0165">Cleavage on pair of basic residues</keyword>
<dbReference type="Ensembl" id="ENSLACT00000014411.1">
    <property type="protein sequence ID" value="ENSLACP00000014311.1"/>
    <property type="gene ID" value="ENSLACG00000012596.1"/>
</dbReference>
<dbReference type="GO" id="GO:0030282">
    <property type="term" value="P:bone mineralization"/>
    <property type="evidence" value="ECO:0007669"/>
    <property type="project" value="InterPro"/>
</dbReference>
<comment type="similarity">
    <text evidence="2">Belongs to the parathyroid hormone family.</text>
</comment>
<keyword evidence="3" id="KW-0964">Secreted</keyword>
<feature type="compositionally biased region" description="Polar residues" evidence="6">
    <location>
        <begin position="101"/>
        <end position="111"/>
    </location>
</feature>
<dbReference type="FunCoup" id="H3AXE0">
    <property type="interactions" value="802"/>
</dbReference>
<organism evidence="7 8">
    <name type="scientific">Latimeria chalumnae</name>
    <name type="common">Coelacanth</name>
    <dbReference type="NCBI Taxonomy" id="7897"/>
    <lineage>
        <taxon>Eukaryota</taxon>
        <taxon>Metazoa</taxon>
        <taxon>Chordata</taxon>
        <taxon>Craniata</taxon>
        <taxon>Vertebrata</taxon>
        <taxon>Euteleostomi</taxon>
        <taxon>Coelacanthiformes</taxon>
        <taxon>Coelacanthidae</taxon>
        <taxon>Latimeria</taxon>
    </lineage>
</organism>
<evidence type="ECO:0000256" key="5">
    <source>
        <dbReference type="ARBA" id="ARBA00022702"/>
    </source>
</evidence>
<sequence length="154" mass="17533">VKRRVITPVSCLATREPCVLNSVHGCLTLAKRAVSEHQFLHDMGKSIQDRQRKNFLQKLIDEVNTAEIRATSEDAPNTKPPNSVKNYPVRFGGEDEGTYLPQETNKSQSYKEQPLKANGKKKKGKSGKRRMQEKKKRRVRSAWLRFREPGSGAE</sequence>
<keyword evidence="5" id="KW-0372">Hormone</keyword>
<dbReference type="GeneTree" id="ENSGT00390000004933"/>
<reference evidence="7" key="3">
    <citation type="submission" date="2025-09" db="UniProtKB">
        <authorList>
            <consortium name="Ensembl"/>
        </authorList>
    </citation>
    <scope>IDENTIFICATION</scope>
</reference>
<dbReference type="OMA" id="TTHDHNL"/>
<dbReference type="GO" id="GO:0005179">
    <property type="term" value="F:hormone activity"/>
    <property type="evidence" value="ECO:0007669"/>
    <property type="project" value="UniProtKB-KW"/>
</dbReference>
<dbReference type="PANTHER" id="PTHR17223">
    <property type="entry name" value="PARATHYROID HORMONE-RELATED"/>
    <property type="match status" value="1"/>
</dbReference>
<dbReference type="Pfam" id="PF01279">
    <property type="entry name" value="Parathyroid"/>
    <property type="match status" value="1"/>
</dbReference>
<dbReference type="EMBL" id="AFYH01139997">
    <property type="status" value="NOT_ANNOTATED_CDS"/>
    <property type="molecule type" value="Genomic_DNA"/>
</dbReference>
<reference evidence="8" key="1">
    <citation type="submission" date="2011-08" db="EMBL/GenBank/DDBJ databases">
        <title>The draft genome of Latimeria chalumnae.</title>
        <authorList>
            <person name="Di Palma F."/>
            <person name="Alfoldi J."/>
            <person name="Johnson J."/>
            <person name="Berlin A."/>
            <person name="Gnerre S."/>
            <person name="Jaffe D."/>
            <person name="MacCallum I."/>
            <person name="Young S."/>
            <person name="Walker B.J."/>
            <person name="Lander E."/>
            <person name="Lindblad-Toh K."/>
        </authorList>
    </citation>
    <scope>NUCLEOTIDE SEQUENCE [LARGE SCALE GENOMIC DNA]</scope>
    <source>
        <strain evidence="8">Wild caught</strain>
    </source>
</reference>
<protein>
    <submittedName>
        <fullName evidence="7">Parathyroid hormone like hormone</fullName>
    </submittedName>
</protein>
<gene>
    <name evidence="7" type="primary">PTHLH</name>
</gene>
<dbReference type="AlphaFoldDB" id="H3AXE0"/>
<reference evidence="7" key="2">
    <citation type="submission" date="2025-08" db="UniProtKB">
        <authorList>
            <consortium name="Ensembl"/>
        </authorList>
    </citation>
    <scope>IDENTIFICATION</scope>
</reference>
<evidence type="ECO:0000313" key="7">
    <source>
        <dbReference type="Ensembl" id="ENSLACP00000014311.1"/>
    </source>
</evidence>
<dbReference type="HOGENOM" id="CLU_095189_0_0_1"/>
<accession>H3AXE0</accession>
<dbReference type="SMART" id="SM00087">
    <property type="entry name" value="PTH"/>
    <property type="match status" value="1"/>
</dbReference>
<evidence type="ECO:0000256" key="4">
    <source>
        <dbReference type="ARBA" id="ARBA00022685"/>
    </source>
</evidence>
<dbReference type="eggNOG" id="ENOG502S3J9">
    <property type="taxonomic scope" value="Eukaryota"/>
</dbReference>
<feature type="region of interest" description="Disordered" evidence="6">
    <location>
        <begin position="70"/>
        <end position="154"/>
    </location>
</feature>
<proteinExistence type="inferred from homology"/>